<comment type="caution">
    <text evidence="1">The sequence shown here is derived from an EMBL/GenBank/DDBJ whole genome shotgun (WGS) entry which is preliminary data.</text>
</comment>
<dbReference type="RefSeq" id="WP_190889303.1">
    <property type="nucleotide sequence ID" value="NZ_JACWZY010000022.1"/>
</dbReference>
<proteinExistence type="predicted"/>
<dbReference type="PROSITE" id="PS51257">
    <property type="entry name" value="PROKAR_LIPOPROTEIN"/>
    <property type="match status" value="1"/>
</dbReference>
<evidence type="ECO:0000313" key="1">
    <source>
        <dbReference type="EMBL" id="MBD2703456.1"/>
    </source>
</evidence>
<evidence type="ECO:0000313" key="2">
    <source>
        <dbReference type="Proteomes" id="UP000598820"/>
    </source>
</evidence>
<protein>
    <recommendedName>
        <fullName evidence="3">Lipoprotein</fullName>
    </recommendedName>
</protein>
<keyword evidence="2" id="KW-1185">Reference proteome</keyword>
<organism evidence="1 2">
    <name type="scientific">Spirosoma profusum</name>
    <dbReference type="NCBI Taxonomy" id="2771354"/>
    <lineage>
        <taxon>Bacteria</taxon>
        <taxon>Pseudomonadati</taxon>
        <taxon>Bacteroidota</taxon>
        <taxon>Cytophagia</taxon>
        <taxon>Cytophagales</taxon>
        <taxon>Cytophagaceae</taxon>
        <taxon>Spirosoma</taxon>
    </lineage>
</organism>
<dbReference type="EMBL" id="JACWZY010000022">
    <property type="protein sequence ID" value="MBD2703456.1"/>
    <property type="molecule type" value="Genomic_DNA"/>
</dbReference>
<dbReference type="AlphaFoldDB" id="A0A926Y042"/>
<accession>A0A926Y042</accession>
<sequence length="185" mass="21432">MKQVSQFIFIIWITLLFVSQSCTPIDNGPNTKVDINGGYKNLKLDAPFDSINKLVDLKPTFDNPCTGTKKFEITAEPYTAISTINFNKVELEFVRDSLCRVILFSPYTYQISRQLHELFRGEFGEPSEERKTQSGSKYTTYKWTGVNGYVHIRQQDHSDFEVEYGSFRGKSRSLEEEKKCDQRKL</sequence>
<name>A0A926Y042_9BACT</name>
<dbReference type="Proteomes" id="UP000598820">
    <property type="component" value="Unassembled WGS sequence"/>
</dbReference>
<evidence type="ECO:0008006" key="3">
    <source>
        <dbReference type="Google" id="ProtNLM"/>
    </source>
</evidence>
<reference evidence="1" key="1">
    <citation type="submission" date="2020-09" db="EMBL/GenBank/DDBJ databases">
        <authorList>
            <person name="Kim M.K."/>
        </authorList>
    </citation>
    <scope>NUCLEOTIDE SEQUENCE</scope>
    <source>
        <strain evidence="1">BT702</strain>
    </source>
</reference>
<gene>
    <name evidence="1" type="ORF">IC229_22620</name>
</gene>